<organism evidence="11 12">
    <name type="scientific">Prymnesium parvum</name>
    <name type="common">Toxic golden alga</name>
    <dbReference type="NCBI Taxonomy" id="97485"/>
    <lineage>
        <taxon>Eukaryota</taxon>
        <taxon>Haptista</taxon>
        <taxon>Haptophyta</taxon>
        <taxon>Prymnesiophyceae</taxon>
        <taxon>Prymnesiales</taxon>
        <taxon>Prymnesiaceae</taxon>
        <taxon>Prymnesium</taxon>
    </lineage>
</organism>
<feature type="compositionally biased region" description="Basic and acidic residues" evidence="7">
    <location>
        <begin position="20"/>
        <end position="33"/>
    </location>
</feature>
<feature type="transmembrane region" description="Helical" evidence="8">
    <location>
        <begin position="347"/>
        <end position="369"/>
    </location>
</feature>
<accession>A0AB34IHE5</accession>
<dbReference type="GO" id="GO:0005886">
    <property type="term" value="C:plasma membrane"/>
    <property type="evidence" value="ECO:0007669"/>
    <property type="project" value="UniProtKB-SubCell"/>
</dbReference>
<evidence type="ECO:0000256" key="8">
    <source>
        <dbReference type="SAM" id="Phobius"/>
    </source>
</evidence>
<keyword evidence="4 8" id="KW-0812">Transmembrane</keyword>
<dbReference type="GO" id="GO:0055085">
    <property type="term" value="P:transmembrane transport"/>
    <property type="evidence" value="ECO:0007669"/>
    <property type="project" value="InterPro"/>
</dbReference>
<evidence type="ECO:0000256" key="6">
    <source>
        <dbReference type="ARBA" id="ARBA00023136"/>
    </source>
</evidence>
<evidence type="ECO:0000256" key="7">
    <source>
        <dbReference type="SAM" id="MobiDB-lite"/>
    </source>
</evidence>
<feature type="transmembrane region" description="Helical" evidence="8">
    <location>
        <begin position="229"/>
        <end position="249"/>
    </location>
</feature>
<gene>
    <name evidence="11" type="ORF">AB1Y20_013777</name>
</gene>
<feature type="transmembrane region" description="Helical" evidence="8">
    <location>
        <begin position="189"/>
        <end position="208"/>
    </location>
</feature>
<dbReference type="Proteomes" id="UP001515480">
    <property type="component" value="Unassembled WGS sequence"/>
</dbReference>
<keyword evidence="3" id="KW-1003">Cell membrane</keyword>
<feature type="signal peptide" evidence="9">
    <location>
        <begin position="1"/>
        <end position="17"/>
    </location>
</feature>
<feature type="chain" id="PRO_5044329064" description="Citrate transporter-like domain-containing protein" evidence="9">
    <location>
        <begin position="18"/>
        <end position="633"/>
    </location>
</feature>
<dbReference type="PANTHER" id="PTHR43302">
    <property type="entry name" value="TRANSPORTER ARSB-RELATED"/>
    <property type="match status" value="1"/>
</dbReference>
<protein>
    <recommendedName>
        <fullName evidence="10">Citrate transporter-like domain-containing protein</fullName>
    </recommendedName>
</protein>
<feature type="transmembrane region" description="Helical" evidence="8">
    <location>
        <begin position="611"/>
        <end position="628"/>
    </location>
</feature>
<keyword evidence="6 8" id="KW-0472">Membrane</keyword>
<feature type="transmembrane region" description="Helical" evidence="8">
    <location>
        <begin position="511"/>
        <end position="536"/>
    </location>
</feature>
<proteinExistence type="predicted"/>
<evidence type="ECO:0000256" key="4">
    <source>
        <dbReference type="ARBA" id="ARBA00022692"/>
    </source>
</evidence>
<feature type="transmembrane region" description="Helical" evidence="8">
    <location>
        <begin position="424"/>
        <end position="455"/>
    </location>
</feature>
<keyword evidence="2" id="KW-0813">Transport</keyword>
<sequence length="633" mass="67575">MRLASVALLGALALAAAADLDTKRKERPEERRKAVPTSSRPVDEEKGGGGGKSKSGGRETKGLPKAREAKGGAREAKGGGAPPRPPPSAWGALACHGGASLLLLCLLLHSTILHPLLRPLLSHAAHDGEEEELGAPYMRALAGLGLVGGGESLAHFVIPVPWLSVGLVIMVSVLFTINPVTPSPSSKAAVPLNMGTVPLFAVLWLVLVRILDWSDFVRALYGTDSLRPYHLVVMFLGSVYLCTALERSGFLHTAAVKVVSKYGRSPWGLFWALGCFSATLTVLIPDDIVTMTLTPITIRMCQLLNLPEIPFLFSQFFAGNIWAVTLVTGNPTNVLLAEDMGDTFVTFAARMGWPGVAAGLTSFVLMYLTNRKKVDVEQKADHANSDRELGRLADTASGASDDHSRSPDDSQAFSRHGIFCLIRVIAATAFCALEAFHGLPVYLVVLVMGAASLLVDAAIDCEQARDVLRHMPWELFSFVTGFLVLAEAMSICGLSLWLASVFLPLAASRDVAYISGFVTMLFCNIFETLPATLIVFKMIDSVPAWSPAAIAASGALAPFYRDARRAALSAVIFGSNFGANTACIGSLGGLMMRRLAALQGVTVTNSMLLKQGIPVMIPTMFVACFCLIHQKEL</sequence>
<evidence type="ECO:0000256" key="2">
    <source>
        <dbReference type="ARBA" id="ARBA00022448"/>
    </source>
</evidence>
<dbReference type="CDD" id="cd00625">
    <property type="entry name" value="ArsB_NhaD_permease"/>
    <property type="match status" value="1"/>
</dbReference>
<dbReference type="AlphaFoldDB" id="A0AB34IHE5"/>
<feature type="domain" description="Citrate transporter-like" evidence="10">
    <location>
        <begin position="194"/>
        <end position="551"/>
    </location>
</feature>
<keyword evidence="12" id="KW-1185">Reference proteome</keyword>
<feature type="transmembrane region" description="Helical" evidence="8">
    <location>
        <begin position="309"/>
        <end position="327"/>
    </location>
</feature>
<feature type="region of interest" description="Disordered" evidence="7">
    <location>
        <begin position="18"/>
        <end position="86"/>
    </location>
</feature>
<feature type="transmembrane region" description="Helical" evidence="8">
    <location>
        <begin position="475"/>
        <end position="499"/>
    </location>
</feature>
<dbReference type="Pfam" id="PF03600">
    <property type="entry name" value="CitMHS"/>
    <property type="match status" value="1"/>
</dbReference>
<feature type="transmembrane region" description="Helical" evidence="8">
    <location>
        <begin position="269"/>
        <end position="289"/>
    </location>
</feature>
<evidence type="ECO:0000256" key="9">
    <source>
        <dbReference type="SAM" id="SignalP"/>
    </source>
</evidence>
<evidence type="ECO:0000256" key="5">
    <source>
        <dbReference type="ARBA" id="ARBA00022989"/>
    </source>
</evidence>
<evidence type="ECO:0000259" key="10">
    <source>
        <dbReference type="Pfam" id="PF03600"/>
    </source>
</evidence>
<comment type="subcellular location">
    <subcellularLocation>
        <location evidence="1">Cell membrane</location>
        <topology evidence="1">Multi-pass membrane protein</topology>
    </subcellularLocation>
</comment>
<feature type="transmembrane region" description="Helical" evidence="8">
    <location>
        <begin position="156"/>
        <end position="177"/>
    </location>
</feature>
<evidence type="ECO:0000256" key="1">
    <source>
        <dbReference type="ARBA" id="ARBA00004651"/>
    </source>
</evidence>
<reference evidence="11 12" key="1">
    <citation type="journal article" date="2024" name="Science">
        <title>Giant polyketide synthase enzymes in the biosynthesis of giant marine polyether toxins.</title>
        <authorList>
            <person name="Fallon T.R."/>
            <person name="Shende V.V."/>
            <person name="Wierzbicki I.H."/>
            <person name="Pendleton A.L."/>
            <person name="Watervoot N.F."/>
            <person name="Auber R.P."/>
            <person name="Gonzalez D.J."/>
            <person name="Wisecaver J.H."/>
            <person name="Moore B.S."/>
        </authorList>
    </citation>
    <scope>NUCLEOTIDE SEQUENCE [LARGE SCALE GENOMIC DNA]</scope>
    <source>
        <strain evidence="11 12">12B1</strain>
    </source>
</reference>
<dbReference type="InterPro" id="IPR004680">
    <property type="entry name" value="Cit_transptr-like_dom"/>
</dbReference>
<keyword evidence="9" id="KW-0732">Signal</keyword>
<feature type="compositionally biased region" description="Basic and acidic residues" evidence="7">
    <location>
        <begin position="56"/>
        <end position="77"/>
    </location>
</feature>
<name>A0AB34IHE5_PRYPA</name>
<comment type="caution">
    <text evidence="11">The sequence shown here is derived from an EMBL/GenBank/DDBJ whole genome shotgun (WGS) entry which is preliminary data.</text>
</comment>
<keyword evidence="5 8" id="KW-1133">Transmembrane helix</keyword>
<evidence type="ECO:0000256" key="3">
    <source>
        <dbReference type="ARBA" id="ARBA00022475"/>
    </source>
</evidence>
<evidence type="ECO:0000313" key="12">
    <source>
        <dbReference type="Proteomes" id="UP001515480"/>
    </source>
</evidence>
<dbReference type="EMBL" id="JBGBPQ010000027">
    <property type="protein sequence ID" value="KAL1498452.1"/>
    <property type="molecule type" value="Genomic_DNA"/>
</dbReference>
<dbReference type="PANTHER" id="PTHR43302:SF5">
    <property type="entry name" value="TRANSPORTER ARSB-RELATED"/>
    <property type="match status" value="1"/>
</dbReference>
<evidence type="ECO:0000313" key="11">
    <source>
        <dbReference type="EMBL" id="KAL1498452.1"/>
    </source>
</evidence>
<feature type="transmembrane region" description="Helical" evidence="8">
    <location>
        <begin position="567"/>
        <end position="591"/>
    </location>
</feature>